<name>A0A0J9XZT5_BRUMA</name>
<reference evidence="1" key="2">
    <citation type="submission" date="2012-12" db="EMBL/GenBank/DDBJ databases">
        <authorList>
            <person name="Gao Y.W."/>
            <person name="Fan S.T."/>
            <person name="Sun H.T."/>
            <person name="Wang Z."/>
            <person name="Gao X.L."/>
            <person name="Li Y.G."/>
            <person name="Wang T.C."/>
            <person name="Zhang K."/>
            <person name="Xu W.W."/>
            <person name="Yu Z.J."/>
            <person name="Xia X.Z."/>
        </authorList>
    </citation>
    <scope>NUCLEOTIDE SEQUENCE</scope>
    <source>
        <strain evidence="1">FR3</strain>
    </source>
</reference>
<keyword evidence="3" id="KW-1185">Reference proteome</keyword>
<protein>
    <submittedName>
        <fullName evidence="1 4">Bm1464</fullName>
    </submittedName>
</protein>
<dbReference type="RefSeq" id="XP_042932754.1">
    <property type="nucleotide sequence ID" value="XM_043076820.1"/>
</dbReference>
<accession>A0A0J9XZT5</accession>
<dbReference type="GeneID" id="66058130"/>
<evidence type="ECO:0000313" key="2">
    <source>
        <dbReference type="EMBL" id="VIO91166.1"/>
    </source>
</evidence>
<dbReference type="EMBL" id="CAAKNF010000192">
    <property type="protein sequence ID" value="VIO91166.1"/>
    <property type="molecule type" value="Genomic_DNA"/>
</dbReference>
<proteinExistence type="predicted"/>
<evidence type="ECO:0000313" key="5">
    <source>
        <dbReference type="WormBase" id="Bm1464"/>
    </source>
</evidence>
<dbReference type="AlphaFoldDB" id="A0A0J9XZT5"/>
<organism evidence="1">
    <name type="scientific">Brugia malayi</name>
    <name type="common">Filarial nematode worm</name>
    <dbReference type="NCBI Taxonomy" id="6279"/>
    <lineage>
        <taxon>Eukaryota</taxon>
        <taxon>Metazoa</taxon>
        <taxon>Ecdysozoa</taxon>
        <taxon>Nematoda</taxon>
        <taxon>Chromadorea</taxon>
        <taxon>Rhabditida</taxon>
        <taxon>Spirurina</taxon>
        <taxon>Spiruromorpha</taxon>
        <taxon>Filarioidea</taxon>
        <taxon>Onchocercidae</taxon>
        <taxon>Brugia</taxon>
    </lineage>
</organism>
<dbReference type="WormBase" id="Bm1464">
    <property type="protein sequence ID" value="BM23174"/>
    <property type="gene ID" value="WBGene00221725"/>
</dbReference>
<accession>A0A4E9F892</accession>
<evidence type="ECO:0000313" key="4">
    <source>
        <dbReference type="WBParaSite" id="Bm1464.1"/>
    </source>
</evidence>
<evidence type="ECO:0000313" key="3">
    <source>
        <dbReference type="Proteomes" id="UP000006672"/>
    </source>
</evidence>
<reference evidence="2" key="3">
    <citation type="submission" date="2019-04" db="EMBL/GenBank/DDBJ databases">
        <authorList>
            <person name="Howe K."/>
            <person name="Paulini M."/>
            <person name="Williams G."/>
        </authorList>
    </citation>
    <scope>NUCLEOTIDE SEQUENCE [LARGE SCALE GENOMIC DNA]</scope>
    <source>
        <strain evidence="2">FR3</strain>
    </source>
</reference>
<evidence type="ECO:0000313" key="1">
    <source>
        <dbReference type="EMBL" id="CDP99226.1"/>
    </source>
</evidence>
<dbReference type="WBParaSite" id="Bm1464.1">
    <property type="protein sequence ID" value="Bm1464.1"/>
    <property type="gene ID" value="WBGene00221725"/>
</dbReference>
<dbReference type="KEGG" id="bmy:BM_BM1464"/>
<reference evidence="1 3" key="1">
    <citation type="journal article" date="2007" name="Science">
        <title>Draft genome of the filarial nematode parasite Brugia malayi.</title>
        <authorList>
            <person name="Ghedin E."/>
            <person name="Wang S."/>
            <person name="Spiro D."/>
            <person name="Caler E."/>
            <person name="Zhao Q."/>
            <person name="Crabtree J."/>
            <person name="Allen J.E."/>
            <person name="Delcher A.L."/>
            <person name="Guiliano D.B."/>
            <person name="Miranda-Saavedra D."/>
            <person name="Angiuoli S.V."/>
            <person name="Creasy T."/>
            <person name="Amedeo P."/>
            <person name="Haas B."/>
            <person name="El-Sayed N.M."/>
            <person name="Wortman J.R."/>
            <person name="Feldblyum T."/>
            <person name="Tallon L."/>
            <person name="Schatz M."/>
            <person name="Shumway M."/>
            <person name="Koo H."/>
            <person name="Salzberg S.L."/>
            <person name="Schobel S."/>
            <person name="Pertea M."/>
            <person name="Pop M."/>
            <person name="White O."/>
            <person name="Barton G.J."/>
            <person name="Carlow C.K."/>
            <person name="Crawford M.J."/>
            <person name="Daub J."/>
            <person name="Dimmic M.W."/>
            <person name="Estes C.F."/>
            <person name="Foster J.M."/>
            <person name="Ganatra M."/>
            <person name="Gregory W.F."/>
            <person name="Johnson N.M."/>
            <person name="Jin J."/>
            <person name="Komuniecki R."/>
            <person name="Korf I."/>
            <person name="Kumar S."/>
            <person name="Laney S."/>
            <person name="Li B.W."/>
            <person name="Li W."/>
            <person name="Lindblom T.H."/>
            <person name="Lustigman S."/>
            <person name="Ma D."/>
            <person name="Maina C.V."/>
            <person name="Martin D.M."/>
            <person name="McCarter J.P."/>
            <person name="McReynolds L."/>
            <person name="Mitreva M."/>
            <person name="Nutman T.B."/>
            <person name="Parkinson J."/>
            <person name="Peregrin-Alvarez J.M."/>
            <person name="Poole C."/>
            <person name="Ren Q."/>
            <person name="Saunders L."/>
            <person name="Sluder A.E."/>
            <person name="Smith K."/>
            <person name="Stanke M."/>
            <person name="Unnasch T.R."/>
            <person name="Ware J."/>
            <person name="Wei A.D."/>
            <person name="Weil G."/>
            <person name="Williams D.J."/>
            <person name="Zhang Y."/>
            <person name="Williams S.A."/>
            <person name="Fraser-Liggett C."/>
            <person name="Slatko B."/>
            <person name="Blaxter M.L."/>
            <person name="Scott A.L."/>
        </authorList>
    </citation>
    <scope>NUCLEOTIDE SEQUENCE</scope>
    <source>
        <strain evidence="1 3">FR3</strain>
    </source>
</reference>
<dbReference type="CTD" id="66058130"/>
<dbReference type="EMBL" id="LN857006">
    <property type="protein sequence ID" value="CDP99226.1"/>
    <property type="molecule type" value="Genomic_DNA"/>
</dbReference>
<dbReference type="Proteomes" id="UP000006672">
    <property type="component" value="Unassembled WGS sequence"/>
</dbReference>
<reference evidence="4" key="4">
    <citation type="submission" date="2019-12" db="UniProtKB">
        <authorList>
            <consortium name="WormBaseParasite"/>
        </authorList>
    </citation>
    <scope>IDENTIFICATION</scope>
</reference>
<sequence length="48" mass="5429">MKLYVTGVDVKTCACATLYNCLCMCVQQVWIYNTVVTVVLCINDVFDM</sequence>
<gene>
    <name evidence="1 4 5" type="ORF">Bm1464</name>
    <name evidence="2" type="ORF">BM_BM1464</name>
    <name evidence="1" type="ORF">BM_Bm1464</name>
</gene>